<reference evidence="2" key="1">
    <citation type="journal article" date="2013" name="Nat. Genet.">
        <title>The duck genome and transcriptome provide insight into an avian influenza virus reservoir species.</title>
        <authorList>
            <person name="Huang Y."/>
            <person name="Li Y."/>
            <person name="Burt D.W."/>
            <person name="Chen H."/>
            <person name="Zhang Y."/>
            <person name="Qian W."/>
            <person name="Kim H."/>
            <person name="Gan S."/>
            <person name="Zhao Y."/>
            <person name="Li J."/>
            <person name="Yi K."/>
            <person name="Feng H."/>
            <person name="Zhu P."/>
            <person name="Li B."/>
            <person name="Liu Q."/>
            <person name="Fairley S."/>
            <person name="Magor K.E."/>
            <person name="Du Z."/>
            <person name="Hu X."/>
            <person name="Goodman L."/>
            <person name="Tafer H."/>
            <person name="Vignal A."/>
            <person name="Lee T."/>
            <person name="Kim K.W."/>
            <person name="Sheng Z."/>
            <person name="An Y."/>
            <person name="Searle S."/>
            <person name="Herrero J."/>
            <person name="Groenen M.A."/>
            <person name="Crooijmans R.P."/>
            <person name="Faraut T."/>
            <person name="Cai Q."/>
            <person name="Webster R.G."/>
            <person name="Aldridge J.R."/>
            <person name="Warren W.C."/>
            <person name="Bartschat S."/>
            <person name="Kehr S."/>
            <person name="Marz M."/>
            <person name="Stadler P.F."/>
            <person name="Smith J."/>
            <person name="Kraus R.H."/>
            <person name="Zhao Y."/>
            <person name="Ren L."/>
            <person name="Fei J."/>
            <person name="Morisson M."/>
            <person name="Kaiser P."/>
            <person name="Griffin D.K."/>
            <person name="Rao M."/>
            <person name="Pitel F."/>
            <person name="Wang J."/>
            <person name="Li N."/>
        </authorList>
    </citation>
    <scope>NUCLEOTIDE SEQUENCE [LARGE SCALE GENOMIC DNA]</scope>
</reference>
<sequence>MANHNGQGKPVGKHPPKAAAELLEHAVLDQRDRLGRKKPCANALPDGCRRPLTFPQQNHTACCLFFPYTKEFEGPASSSFLPTLHHKVDREDEQSVTLPSLTAEGTLTEQITQLSSPGLPSLPTHIMTTATLPGMVLCPVQHLLAKDRWLGAEALQEDPTRQQEPCCRTTSTATYFKRQTPPNASCCTKGKAGAAG</sequence>
<keyword evidence="2" id="KW-1185">Reference proteome</keyword>
<name>R0LRB3_ANAPL</name>
<gene>
    <name evidence="1" type="ORF">Anapl_06270</name>
</gene>
<dbReference type="Proteomes" id="UP000296049">
    <property type="component" value="Unassembled WGS sequence"/>
</dbReference>
<protein>
    <submittedName>
        <fullName evidence="1">Uncharacterized protein</fullName>
    </submittedName>
</protein>
<accession>R0LRB3</accession>
<proteinExistence type="predicted"/>
<evidence type="ECO:0000313" key="1">
    <source>
        <dbReference type="EMBL" id="EOB04275.1"/>
    </source>
</evidence>
<dbReference type="EMBL" id="KB742802">
    <property type="protein sequence ID" value="EOB04275.1"/>
    <property type="molecule type" value="Genomic_DNA"/>
</dbReference>
<dbReference type="AlphaFoldDB" id="R0LRB3"/>
<organism evidence="1 2">
    <name type="scientific">Anas platyrhynchos</name>
    <name type="common">Mallard</name>
    <name type="synonym">Anas boschas</name>
    <dbReference type="NCBI Taxonomy" id="8839"/>
    <lineage>
        <taxon>Eukaryota</taxon>
        <taxon>Metazoa</taxon>
        <taxon>Chordata</taxon>
        <taxon>Craniata</taxon>
        <taxon>Vertebrata</taxon>
        <taxon>Euteleostomi</taxon>
        <taxon>Archelosauria</taxon>
        <taxon>Archosauria</taxon>
        <taxon>Dinosauria</taxon>
        <taxon>Saurischia</taxon>
        <taxon>Theropoda</taxon>
        <taxon>Coelurosauria</taxon>
        <taxon>Aves</taxon>
        <taxon>Neognathae</taxon>
        <taxon>Galloanserae</taxon>
        <taxon>Anseriformes</taxon>
        <taxon>Anatidae</taxon>
        <taxon>Anatinae</taxon>
        <taxon>Anas</taxon>
    </lineage>
</organism>
<evidence type="ECO:0000313" key="2">
    <source>
        <dbReference type="Proteomes" id="UP000296049"/>
    </source>
</evidence>